<dbReference type="EMBL" id="DSKY01000021">
    <property type="protein sequence ID" value="HDY59593.1"/>
    <property type="molecule type" value="Genomic_DNA"/>
</dbReference>
<protein>
    <submittedName>
        <fullName evidence="1">Uncharacterized protein</fullName>
    </submittedName>
</protein>
<dbReference type="AlphaFoldDB" id="A0A7V0Z6N6"/>
<proteinExistence type="predicted"/>
<name>A0A7V0Z6N6_UNCW3</name>
<gene>
    <name evidence="1" type="ORF">ENP86_08595</name>
</gene>
<reference evidence="1" key="1">
    <citation type="journal article" date="2020" name="mSystems">
        <title>Genome- and Community-Level Interaction Insights into Carbon Utilization and Element Cycling Functions of Hydrothermarchaeota in Hydrothermal Sediment.</title>
        <authorList>
            <person name="Zhou Z."/>
            <person name="Liu Y."/>
            <person name="Xu W."/>
            <person name="Pan J."/>
            <person name="Luo Z.H."/>
            <person name="Li M."/>
        </authorList>
    </citation>
    <scope>NUCLEOTIDE SEQUENCE [LARGE SCALE GENOMIC DNA]</scope>
    <source>
        <strain evidence="1">SpSt-258</strain>
    </source>
</reference>
<evidence type="ECO:0000313" key="1">
    <source>
        <dbReference type="EMBL" id="HDY59593.1"/>
    </source>
</evidence>
<organism evidence="1">
    <name type="scientific">candidate division WOR-3 bacterium</name>
    <dbReference type="NCBI Taxonomy" id="2052148"/>
    <lineage>
        <taxon>Bacteria</taxon>
        <taxon>Bacteria division WOR-3</taxon>
    </lineage>
</organism>
<comment type="caution">
    <text evidence="1">The sequence shown here is derived from an EMBL/GenBank/DDBJ whole genome shotgun (WGS) entry which is preliminary data.</text>
</comment>
<sequence length="63" mass="7838">MEKEQKILIGNEIFTREELHQREQEFRKKRVNLSFEEKINILIDLQKLVRNWGERKDIIVWKT</sequence>
<accession>A0A7V0Z6N6</accession>